<proteinExistence type="predicted"/>
<dbReference type="Proteomes" id="UP000176850">
    <property type="component" value="Unassembled WGS sequence"/>
</dbReference>
<organism evidence="1 2">
    <name type="scientific">Candidatus Roizmanbacteria bacterium RIFCSPHIGHO2_01_FULL_39_24</name>
    <dbReference type="NCBI Taxonomy" id="1802032"/>
    <lineage>
        <taxon>Bacteria</taxon>
        <taxon>Candidatus Roizmaniibacteriota</taxon>
    </lineage>
</organism>
<evidence type="ECO:0000313" key="1">
    <source>
        <dbReference type="EMBL" id="OGK17467.1"/>
    </source>
</evidence>
<protein>
    <submittedName>
        <fullName evidence="1">Uncharacterized protein</fullName>
    </submittedName>
</protein>
<comment type="caution">
    <text evidence="1">The sequence shown here is derived from an EMBL/GenBank/DDBJ whole genome shotgun (WGS) entry which is preliminary data.</text>
</comment>
<sequence length="95" mass="10909">MGNREFEPQNQSMLQRGIRTYEVTRDEKGYPCLLLTPDEDMLVRQGADFNDIKVAEINGNLWHFDKADDRTKVQEFLDDHAQTSPNTTLSNIPPA</sequence>
<dbReference type="EMBL" id="MFZH01000045">
    <property type="protein sequence ID" value="OGK17467.1"/>
    <property type="molecule type" value="Genomic_DNA"/>
</dbReference>
<evidence type="ECO:0000313" key="2">
    <source>
        <dbReference type="Proteomes" id="UP000176850"/>
    </source>
</evidence>
<gene>
    <name evidence="1" type="ORF">A2799_03745</name>
</gene>
<accession>A0A1F7GEX1</accession>
<name>A0A1F7GEX1_9BACT</name>
<dbReference type="AlphaFoldDB" id="A0A1F7GEX1"/>
<reference evidence="1 2" key="1">
    <citation type="journal article" date="2016" name="Nat. Commun.">
        <title>Thousands of microbial genomes shed light on interconnected biogeochemical processes in an aquifer system.</title>
        <authorList>
            <person name="Anantharaman K."/>
            <person name="Brown C.T."/>
            <person name="Hug L.A."/>
            <person name="Sharon I."/>
            <person name="Castelle C.J."/>
            <person name="Probst A.J."/>
            <person name="Thomas B.C."/>
            <person name="Singh A."/>
            <person name="Wilkins M.J."/>
            <person name="Karaoz U."/>
            <person name="Brodie E.L."/>
            <person name="Williams K.H."/>
            <person name="Hubbard S.S."/>
            <person name="Banfield J.F."/>
        </authorList>
    </citation>
    <scope>NUCLEOTIDE SEQUENCE [LARGE SCALE GENOMIC DNA]</scope>
</reference>